<comment type="subcellular location">
    <subcellularLocation>
        <location evidence="1">Secreted</location>
    </subcellularLocation>
</comment>
<dbReference type="PROSITE" id="PS00330">
    <property type="entry name" value="HEMOLYSIN_CALCIUM"/>
    <property type="match status" value="1"/>
</dbReference>
<dbReference type="InterPro" id="IPR018511">
    <property type="entry name" value="Hemolysin-typ_Ca-bd_CS"/>
</dbReference>
<dbReference type="PANTHER" id="PTHR38340">
    <property type="entry name" value="S-LAYER PROTEIN"/>
    <property type="match status" value="1"/>
</dbReference>
<evidence type="ECO:0000256" key="2">
    <source>
        <dbReference type="ARBA" id="ARBA00022525"/>
    </source>
</evidence>
<evidence type="ECO:0000256" key="3">
    <source>
        <dbReference type="SAM" id="SignalP"/>
    </source>
</evidence>
<sequence length="280" mass="27955">MLRPVLTAVVACAVLVPTTPSALVAAAATVARCSGTTATVVGTSGDDDLVGTPGADVFAAYGGDDTIIGGGGSDVVCAGRGHDTVLGGGGRDYLVGARGADVLRGGPGDDRLNPEAGGGGVYAGPGNDIVEGRSGALREARGGAGDDIVLVAFADGQRFRVAAGGGVDLVTLVRSAPTPGTPAELRLQGGRVLADARRTGTVRGAERFHVDGGRLWRVLGTDSRDDVFGGVTPLRVRTFAGRDRVAGSVGSDVIDTGAGHDHVDGMGGADTCRHWETGRC</sequence>
<dbReference type="InterPro" id="IPR011049">
    <property type="entry name" value="Serralysin-like_metalloprot_C"/>
</dbReference>
<dbReference type="InterPro" id="IPR050557">
    <property type="entry name" value="RTX_toxin/Mannuronan_C5-epim"/>
</dbReference>
<dbReference type="SUPFAM" id="SSF51120">
    <property type="entry name" value="beta-Roll"/>
    <property type="match status" value="2"/>
</dbReference>
<comment type="caution">
    <text evidence="4">The sequence shown here is derived from an EMBL/GenBank/DDBJ whole genome shotgun (WGS) entry which is preliminary data.</text>
</comment>
<accession>A0ABW0BGB7</accession>
<keyword evidence="2" id="KW-0964">Secreted</keyword>
<feature type="signal peptide" evidence="3">
    <location>
        <begin position="1"/>
        <end position="22"/>
    </location>
</feature>
<dbReference type="RefSeq" id="WP_378588586.1">
    <property type="nucleotide sequence ID" value="NZ_JBHSKD010000007.1"/>
</dbReference>
<evidence type="ECO:0000313" key="4">
    <source>
        <dbReference type="EMBL" id="MFC5176350.1"/>
    </source>
</evidence>
<dbReference type="Gene3D" id="2.150.10.10">
    <property type="entry name" value="Serralysin-like metalloprotease, C-terminal"/>
    <property type="match status" value="2"/>
</dbReference>
<evidence type="ECO:0000313" key="5">
    <source>
        <dbReference type="Proteomes" id="UP001596087"/>
    </source>
</evidence>
<protein>
    <submittedName>
        <fullName evidence="4">Calcium-binding protein</fullName>
    </submittedName>
</protein>
<organism evidence="4 5">
    <name type="scientific">Nocardioides taihuensis</name>
    <dbReference type="NCBI Taxonomy" id="1835606"/>
    <lineage>
        <taxon>Bacteria</taxon>
        <taxon>Bacillati</taxon>
        <taxon>Actinomycetota</taxon>
        <taxon>Actinomycetes</taxon>
        <taxon>Propionibacteriales</taxon>
        <taxon>Nocardioidaceae</taxon>
        <taxon>Nocardioides</taxon>
    </lineage>
</organism>
<name>A0ABW0BGB7_9ACTN</name>
<dbReference type="EMBL" id="JBHSKD010000007">
    <property type="protein sequence ID" value="MFC5176350.1"/>
    <property type="molecule type" value="Genomic_DNA"/>
</dbReference>
<dbReference type="InterPro" id="IPR001343">
    <property type="entry name" value="Hemolysn_Ca-bd"/>
</dbReference>
<dbReference type="Pfam" id="PF00353">
    <property type="entry name" value="HemolysinCabind"/>
    <property type="match status" value="4"/>
</dbReference>
<keyword evidence="3" id="KW-0732">Signal</keyword>
<dbReference type="PRINTS" id="PR00313">
    <property type="entry name" value="CABNDNGRPT"/>
</dbReference>
<gene>
    <name evidence="4" type="ORF">ACFPGP_06690</name>
</gene>
<keyword evidence="5" id="KW-1185">Reference proteome</keyword>
<proteinExistence type="predicted"/>
<dbReference type="PANTHER" id="PTHR38340:SF1">
    <property type="entry name" value="S-LAYER PROTEIN"/>
    <property type="match status" value="1"/>
</dbReference>
<evidence type="ECO:0000256" key="1">
    <source>
        <dbReference type="ARBA" id="ARBA00004613"/>
    </source>
</evidence>
<reference evidence="5" key="1">
    <citation type="journal article" date="2019" name="Int. J. Syst. Evol. Microbiol.">
        <title>The Global Catalogue of Microorganisms (GCM) 10K type strain sequencing project: providing services to taxonomists for standard genome sequencing and annotation.</title>
        <authorList>
            <consortium name="The Broad Institute Genomics Platform"/>
            <consortium name="The Broad Institute Genome Sequencing Center for Infectious Disease"/>
            <person name="Wu L."/>
            <person name="Ma J."/>
        </authorList>
    </citation>
    <scope>NUCLEOTIDE SEQUENCE [LARGE SCALE GENOMIC DNA]</scope>
    <source>
        <strain evidence="5">DFY41</strain>
    </source>
</reference>
<dbReference type="Proteomes" id="UP001596087">
    <property type="component" value="Unassembled WGS sequence"/>
</dbReference>
<feature type="chain" id="PRO_5046871510" evidence="3">
    <location>
        <begin position="23"/>
        <end position="280"/>
    </location>
</feature>